<dbReference type="EMBL" id="CM044702">
    <property type="protein sequence ID" value="KAI5675770.1"/>
    <property type="molecule type" value="Genomic_DNA"/>
</dbReference>
<dbReference type="Proteomes" id="UP001060085">
    <property type="component" value="Linkage Group LG02"/>
</dbReference>
<proteinExistence type="predicted"/>
<reference evidence="2" key="1">
    <citation type="journal article" date="2023" name="Nat. Plants">
        <title>Single-cell RNA sequencing provides a high-resolution roadmap for understanding the multicellular compartmentation of specialized metabolism.</title>
        <authorList>
            <person name="Sun S."/>
            <person name="Shen X."/>
            <person name="Li Y."/>
            <person name="Li Y."/>
            <person name="Wang S."/>
            <person name="Li R."/>
            <person name="Zhang H."/>
            <person name="Shen G."/>
            <person name="Guo B."/>
            <person name="Wei J."/>
            <person name="Xu J."/>
            <person name="St-Pierre B."/>
            <person name="Chen S."/>
            <person name="Sun C."/>
        </authorList>
    </citation>
    <scope>NUCLEOTIDE SEQUENCE [LARGE SCALE GENOMIC DNA]</scope>
</reference>
<evidence type="ECO:0000313" key="1">
    <source>
        <dbReference type="EMBL" id="KAI5675770.1"/>
    </source>
</evidence>
<protein>
    <submittedName>
        <fullName evidence="1">Uncharacterized protein</fullName>
    </submittedName>
</protein>
<evidence type="ECO:0000313" key="2">
    <source>
        <dbReference type="Proteomes" id="UP001060085"/>
    </source>
</evidence>
<keyword evidence="2" id="KW-1185">Reference proteome</keyword>
<sequence>MLTTQKTIVCISNTFQYDHVQITGRSRRRRSSPTVTFAKKRDFAENSTSKNQTSIISSLKISKKLLAQSAIAVFALGFTDAGYSGDWSRIGVISKENEDLLKSAAFLVVPLCFFLIVSFNYKKFED</sequence>
<organism evidence="1 2">
    <name type="scientific">Catharanthus roseus</name>
    <name type="common">Madagascar periwinkle</name>
    <name type="synonym">Vinca rosea</name>
    <dbReference type="NCBI Taxonomy" id="4058"/>
    <lineage>
        <taxon>Eukaryota</taxon>
        <taxon>Viridiplantae</taxon>
        <taxon>Streptophyta</taxon>
        <taxon>Embryophyta</taxon>
        <taxon>Tracheophyta</taxon>
        <taxon>Spermatophyta</taxon>
        <taxon>Magnoliopsida</taxon>
        <taxon>eudicotyledons</taxon>
        <taxon>Gunneridae</taxon>
        <taxon>Pentapetalae</taxon>
        <taxon>asterids</taxon>
        <taxon>lamiids</taxon>
        <taxon>Gentianales</taxon>
        <taxon>Apocynaceae</taxon>
        <taxon>Rauvolfioideae</taxon>
        <taxon>Vinceae</taxon>
        <taxon>Catharanthinae</taxon>
        <taxon>Catharanthus</taxon>
    </lineage>
</organism>
<name>A0ACC0BSV5_CATRO</name>
<comment type="caution">
    <text evidence="1">The sequence shown here is derived from an EMBL/GenBank/DDBJ whole genome shotgun (WGS) entry which is preliminary data.</text>
</comment>
<accession>A0ACC0BSV5</accession>
<gene>
    <name evidence="1" type="ORF">M9H77_06720</name>
</gene>